<dbReference type="Proteomes" id="UP000267821">
    <property type="component" value="Unassembled WGS sequence"/>
</dbReference>
<dbReference type="InterPro" id="IPR032880">
    <property type="entry name" value="CSC1/OSCA1-like_N"/>
</dbReference>
<feature type="transmembrane region" description="Helical" evidence="8">
    <location>
        <begin position="168"/>
        <end position="187"/>
    </location>
</feature>
<evidence type="ECO:0000256" key="2">
    <source>
        <dbReference type="ARBA" id="ARBA00007779"/>
    </source>
</evidence>
<dbReference type="InterPro" id="IPR022257">
    <property type="entry name" value="PHM7_ext"/>
</dbReference>
<feature type="transmembrane region" description="Helical" evidence="8">
    <location>
        <begin position="689"/>
        <end position="709"/>
    </location>
</feature>
<feature type="domain" description="CSC1/OSCA1-like cytosolic" evidence="12">
    <location>
        <begin position="212"/>
        <end position="399"/>
    </location>
</feature>
<feature type="transmembrane region" description="Helical" evidence="8">
    <location>
        <begin position="506"/>
        <end position="531"/>
    </location>
</feature>
<gene>
    <name evidence="13" type="ORF">L211DRAFT_517132</name>
</gene>
<keyword evidence="6 8" id="KW-0472">Membrane</keyword>
<sequence length="888" mass="99011">MATATFPIIAQGLLRRSSIENKDDNIGSATNSSISTLVSTLVTNLVVFIVMILLFMILRRIQKRYYMPLAYVETVPEHKRKAVQRVQGQEGFLSWIGGVGRTDDSTILAASGLDGYFFLRYLRKARMICFFGCCFIFPILFPINITGGGGQQGLDIISFSNCTKKERYYAHVFVAWVFFGFVLYTIYRELIFYINLRQAYMFSPLYGPRISARTVLITCIPPEYMSESALRRVFDNVKRIWINSDTDKLEELVKERDEVAMKLEAAEVKLIKLADAARRKEGGTGATADEAGDDATSGNVAAKWLDRSQRPTHRLKFLVGEKVDTIDWCRERLGALIPEVKALQEKVKNGESEKFNSAFIEFTSQSTAQVAVQTLAYHLPLHMAPRFIGITPSEVVWSNLKVKWLERLVKFASTTAFIVALVIFWSIPVAFTAMISQINYLTDKVPFLKFINDVPKPILGLITGLLPAVMLAILMAMLPIVLRLCAKIAGAPSLSQIELRTQNSYFLFQVVQVFLVTTLSSAASAALQQIINDPMSTPGLLAQSIPKASNFYIAFMILQGLAISAGALLQIVGFVVFKILSMLLDNTPRKMFKRWSTLSGVGWGTVFPAYTNICVIAITYSIISPLVMLFATIGLSLLYFAYRYNLLFVYNASIDTKGLVYPRALYQTMTGVYLAEIVLIGLFGLKAAIGPLILMVIFLIFTILFQVALSEAVDPLLRFLPKSLEDVEERLLAAEDGDPNTVPEEGPLFPTAAPEGESKKGAGAAFRNPVALVTTPLKKVGIIAKFLHPEKHANYLELRKLIPRQDFPEILYTPEEEREAYYHPSVTSEPPVLWFPRDVGGVSRQECAHTEAVISCGDEGAVIDEVTGKMMRVEEKSMPPGWKMEPIY</sequence>
<dbReference type="InterPro" id="IPR003864">
    <property type="entry name" value="CSC1/OSCA1-like_7TM"/>
</dbReference>
<feature type="transmembrane region" description="Helical" evidence="8">
    <location>
        <begin position="411"/>
        <end position="438"/>
    </location>
</feature>
<evidence type="ECO:0000256" key="5">
    <source>
        <dbReference type="ARBA" id="ARBA00022989"/>
    </source>
</evidence>
<feature type="transmembrane region" description="Helical" evidence="8">
    <location>
        <begin position="128"/>
        <end position="148"/>
    </location>
</feature>
<evidence type="ECO:0000313" key="13">
    <source>
        <dbReference type="EMBL" id="RPB20551.1"/>
    </source>
</evidence>
<evidence type="ECO:0000259" key="12">
    <source>
        <dbReference type="Pfam" id="PF14703"/>
    </source>
</evidence>
<keyword evidence="3" id="KW-0813">Transport</keyword>
<evidence type="ECO:0000259" key="10">
    <source>
        <dbReference type="Pfam" id="PF12621"/>
    </source>
</evidence>
<dbReference type="OrthoDB" id="1076608at2759"/>
<evidence type="ECO:0000259" key="9">
    <source>
        <dbReference type="Pfam" id="PF02714"/>
    </source>
</evidence>
<dbReference type="InParanoid" id="A0A3N4LIS9"/>
<comment type="similarity">
    <text evidence="2">Belongs to the CSC1 (TC 1.A.17) family.</text>
</comment>
<keyword evidence="4 8" id="KW-0812">Transmembrane</keyword>
<evidence type="ECO:0000256" key="3">
    <source>
        <dbReference type="ARBA" id="ARBA00022448"/>
    </source>
</evidence>
<accession>A0A3N4LIS9</accession>
<dbReference type="GO" id="GO:0005227">
    <property type="term" value="F:calcium-activated cation channel activity"/>
    <property type="evidence" value="ECO:0007669"/>
    <property type="project" value="InterPro"/>
</dbReference>
<dbReference type="Pfam" id="PF13967">
    <property type="entry name" value="RSN1_TM"/>
    <property type="match status" value="1"/>
</dbReference>
<dbReference type="Pfam" id="PF12621">
    <property type="entry name" value="PHM7_ext"/>
    <property type="match status" value="1"/>
</dbReference>
<dbReference type="InterPro" id="IPR027815">
    <property type="entry name" value="CSC1/OSCA1-like_cyt"/>
</dbReference>
<dbReference type="STRING" id="1051890.A0A3N4LIS9"/>
<dbReference type="FunCoup" id="A0A3N4LIS9">
    <property type="interactions" value="141"/>
</dbReference>
<evidence type="ECO:0000256" key="6">
    <source>
        <dbReference type="ARBA" id="ARBA00023136"/>
    </source>
</evidence>
<feature type="domain" description="CSC1/OSCA1-like N-terminal transmembrane" evidence="11">
    <location>
        <begin position="37"/>
        <end position="189"/>
    </location>
</feature>
<feature type="transmembrane region" description="Helical" evidence="8">
    <location>
        <begin position="629"/>
        <end position="652"/>
    </location>
</feature>
<dbReference type="AlphaFoldDB" id="A0A3N4LIS9"/>
<evidence type="ECO:0000256" key="4">
    <source>
        <dbReference type="ARBA" id="ARBA00022692"/>
    </source>
</evidence>
<feature type="transmembrane region" description="Helical" evidence="8">
    <location>
        <begin position="458"/>
        <end position="485"/>
    </location>
</feature>
<reference evidence="13 14" key="1">
    <citation type="journal article" date="2018" name="Nat. Ecol. Evol.">
        <title>Pezizomycetes genomes reveal the molecular basis of ectomycorrhizal truffle lifestyle.</title>
        <authorList>
            <person name="Murat C."/>
            <person name="Payen T."/>
            <person name="Noel B."/>
            <person name="Kuo A."/>
            <person name="Morin E."/>
            <person name="Chen J."/>
            <person name="Kohler A."/>
            <person name="Krizsan K."/>
            <person name="Balestrini R."/>
            <person name="Da Silva C."/>
            <person name="Montanini B."/>
            <person name="Hainaut M."/>
            <person name="Levati E."/>
            <person name="Barry K.W."/>
            <person name="Belfiori B."/>
            <person name="Cichocki N."/>
            <person name="Clum A."/>
            <person name="Dockter R.B."/>
            <person name="Fauchery L."/>
            <person name="Guy J."/>
            <person name="Iotti M."/>
            <person name="Le Tacon F."/>
            <person name="Lindquist E.A."/>
            <person name="Lipzen A."/>
            <person name="Malagnac F."/>
            <person name="Mello A."/>
            <person name="Molinier V."/>
            <person name="Miyauchi S."/>
            <person name="Poulain J."/>
            <person name="Riccioni C."/>
            <person name="Rubini A."/>
            <person name="Sitrit Y."/>
            <person name="Splivallo R."/>
            <person name="Traeger S."/>
            <person name="Wang M."/>
            <person name="Zifcakova L."/>
            <person name="Wipf D."/>
            <person name="Zambonelli A."/>
            <person name="Paolocci F."/>
            <person name="Nowrousian M."/>
            <person name="Ottonello S."/>
            <person name="Baldrian P."/>
            <person name="Spatafora J.W."/>
            <person name="Henrissat B."/>
            <person name="Nagy L.G."/>
            <person name="Aury J.M."/>
            <person name="Wincker P."/>
            <person name="Grigoriev I.V."/>
            <person name="Bonfante P."/>
            <person name="Martin F.M."/>
        </authorList>
    </citation>
    <scope>NUCLEOTIDE SEQUENCE [LARGE SCALE GENOMIC DNA]</scope>
    <source>
        <strain evidence="13 14">ATCC MYA-4762</strain>
    </source>
</reference>
<dbReference type="PANTHER" id="PTHR13018">
    <property type="entry name" value="PROBABLE MEMBRANE PROTEIN DUF221-RELATED"/>
    <property type="match status" value="1"/>
</dbReference>
<evidence type="ECO:0000313" key="14">
    <source>
        <dbReference type="Proteomes" id="UP000267821"/>
    </source>
</evidence>
<keyword evidence="14" id="KW-1185">Reference proteome</keyword>
<organism evidence="13 14">
    <name type="scientific">Terfezia boudieri ATCC MYA-4762</name>
    <dbReference type="NCBI Taxonomy" id="1051890"/>
    <lineage>
        <taxon>Eukaryota</taxon>
        <taxon>Fungi</taxon>
        <taxon>Dikarya</taxon>
        <taxon>Ascomycota</taxon>
        <taxon>Pezizomycotina</taxon>
        <taxon>Pezizomycetes</taxon>
        <taxon>Pezizales</taxon>
        <taxon>Pezizaceae</taxon>
        <taxon>Terfezia</taxon>
    </lineage>
</organism>
<feature type="domain" description="CSC1/OSCA1-like 7TM region" evidence="9">
    <location>
        <begin position="413"/>
        <end position="683"/>
    </location>
</feature>
<evidence type="ECO:0000256" key="8">
    <source>
        <dbReference type="SAM" id="Phobius"/>
    </source>
</evidence>
<feature type="transmembrane region" description="Helical" evidence="8">
    <location>
        <begin position="664"/>
        <end position="683"/>
    </location>
</feature>
<dbReference type="Pfam" id="PF14703">
    <property type="entry name" value="PHM7_cyt"/>
    <property type="match status" value="1"/>
</dbReference>
<evidence type="ECO:0000256" key="7">
    <source>
        <dbReference type="SAM" id="MobiDB-lite"/>
    </source>
</evidence>
<evidence type="ECO:0000259" key="11">
    <source>
        <dbReference type="Pfam" id="PF13967"/>
    </source>
</evidence>
<evidence type="ECO:0000256" key="1">
    <source>
        <dbReference type="ARBA" id="ARBA00004141"/>
    </source>
</evidence>
<feature type="region of interest" description="Disordered" evidence="7">
    <location>
        <begin position="735"/>
        <end position="762"/>
    </location>
</feature>
<dbReference type="Pfam" id="PF02714">
    <property type="entry name" value="RSN1_7TM"/>
    <property type="match status" value="1"/>
</dbReference>
<dbReference type="PANTHER" id="PTHR13018:SF26">
    <property type="entry name" value="DOMAIN PROTEIN, PUTATIVE (AFU_ORTHOLOGUE AFUA_5G10920)-RELATED"/>
    <property type="match status" value="1"/>
</dbReference>
<comment type="subcellular location">
    <subcellularLocation>
        <location evidence="1">Membrane</location>
        <topology evidence="1">Multi-pass membrane protein</topology>
    </subcellularLocation>
</comment>
<protein>
    <submittedName>
        <fullName evidence="13">DUF221 family protein</fullName>
    </submittedName>
</protein>
<feature type="transmembrane region" description="Helical" evidence="8">
    <location>
        <begin position="37"/>
        <end position="58"/>
    </location>
</feature>
<feature type="transmembrane region" description="Helical" evidence="8">
    <location>
        <begin position="601"/>
        <end position="623"/>
    </location>
</feature>
<dbReference type="EMBL" id="ML121570">
    <property type="protein sequence ID" value="RPB20551.1"/>
    <property type="molecule type" value="Genomic_DNA"/>
</dbReference>
<dbReference type="InterPro" id="IPR045122">
    <property type="entry name" value="Csc1-like"/>
</dbReference>
<feature type="transmembrane region" description="Helical" evidence="8">
    <location>
        <begin position="551"/>
        <end position="580"/>
    </location>
</feature>
<feature type="domain" description="10TM putative phosphate transporter extracellular tail" evidence="10">
    <location>
        <begin position="786"/>
        <end position="866"/>
    </location>
</feature>
<dbReference type="GO" id="GO:0005886">
    <property type="term" value="C:plasma membrane"/>
    <property type="evidence" value="ECO:0007669"/>
    <property type="project" value="TreeGrafter"/>
</dbReference>
<proteinExistence type="inferred from homology"/>
<keyword evidence="5 8" id="KW-1133">Transmembrane helix</keyword>
<name>A0A3N4LIS9_9PEZI</name>